<gene>
    <name evidence="1" type="ORF">GCM10009430_10130</name>
</gene>
<organism evidence="1 2">
    <name type="scientific">Aquimarina litoralis</name>
    <dbReference type="NCBI Taxonomy" id="584605"/>
    <lineage>
        <taxon>Bacteria</taxon>
        <taxon>Pseudomonadati</taxon>
        <taxon>Bacteroidota</taxon>
        <taxon>Flavobacteriia</taxon>
        <taxon>Flavobacteriales</taxon>
        <taxon>Flavobacteriaceae</taxon>
        <taxon>Aquimarina</taxon>
    </lineage>
</organism>
<comment type="caution">
    <text evidence="1">The sequence shown here is derived from an EMBL/GenBank/DDBJ whole genome shotgun (WGS) entry which is preliminary data.</text>
</comment>
<dbReference type="Proteomes" id="UP001501758">
    <property type="component" value="Unassembled WGS sequence"/>
</dbReference>
<evidence type="ECO:0000313" key="2">
    <source>
        <dbReference type="Proteomes" id="UP001501758"/>
    </source>
</evidence>
<proteinExistence type="predicted"/>
<dbReference type="EMBL" id="BAAAGE010000001">
    <property type="protein sequence ID" value="GAA0715552.1"/>
    <property type="molecule type" value="Genomic_DNA"/>
</dbReference>
<evidence type="ECO:0000313" key="1">
    <source>
        <dbReference type="EMBL" id="GAA0715552.1"/>
    </source>
</evidence>
<keyword evidence="2" id="KW-1185">Reference proteome</keyword>
<reference evidence="1 2" key="1">
    <citation type="journal article" date="2019" name="Int. J. Syst. Evol. Microbiol.">
        <title>The Global Catalogue of Microorganisms (GCM) 10K type strain sequencing project: providing services to taxonomists for standard genome sequencing and annotation.</title>
        <authorList>
            <consortium name="The Broad Institute Genomics Platform"/>
            <consortium name="The Broad Institute Genome Sequencing Center for Infectious Disease"/>
            <person name="Wu L."/>
            <person name="Ma J."/>
        </authorList>
    </citation>
    <scope>NUCLEOTIDE SEQUENCE [LARGE SCALE GENOMIC DNA]</scope>
    <source>
        <strain evidence="1 2">JCM 15974</strain>
    </source>
</reference>
<accession>A0ABN1IJN5</accession>
<name>A0ABN1IJN5_9FLAO</name>
<protein>
    <submittedName>
        <fullName evidence="1">Uncharacterized protein</fullName>
    </submittedName>
</protein>
<sequence length="165" mass="18788">MKIYKLFINSVINNKFSHTFNLKAFMMKYLLIFLFLFFSFSKIDAQSSQEKKESPQIITKLKAGKKALFGNKSIHFINVVEDSRCPTGVSCVWAGQAKVIIGIYENDILVEEKEYIISASGINPIKPQELLQSDKKTIFGYNLSPYPANGQKIDPSSYYLELLVK</sequence>